<accession>A0A4R9BCU5</accession>
<proteinExistence type="predicted"/>
<protein>
    <submittedName>
        <fullName evidence="2">Uncharacterized protein</fullName>
    </submittedName>
</protein>
<evidence type="ECO:0000313" key="3">
    <source>
        <dbReference type="Proteomes" id="UP000298313"/>
    </source>
</evidence>
<dbReference type="RefSeq" id="WP_134522850.1">
    <property type="nucleotide sequence ID" value="NZ_SOHH01000053.1"/>
</dbReference>
<evidence type="ECO:0000313" key="2">
    <source>
        <dbReference type="EMBL" id="TFD79412.1"/>
    </source>
</evidence>
<comment type="caution">
    <text evidence="2">The sequence shown here is derived from an EMBL/GenBank/DDBJ whole genome shotgun (WGS) entry which is preliminary data.</text>
</comment>
<gene>
    <name evidence="2" type="ORF">E3T48_05655</name>
</gene>
<keyword evidence="3" id="KW-1185">Reference proteome</keyword>
<dbReference type="Proteomes" id="UP000298313">
    <property type="component" value="Unassembled WGS sequence"/>
</dbReference>
<reference evidence="2 3" key="1">
    <citation type="submission" date="2019-03" db="EMBL/GenBank/DDBJ databases">
        <title>Genomics of glacier-inhabiting Cryobacterium strains.</title>
        <authorList>
            <person name="Liu Q."/>
            <person name="Xin Y.-H."/>
        </authorList>
    </citation>
    <scope>NUCLEOTIDE SEQUENCE [LARGE SCALE GENOMIC DNA]</scope>
    <source>
        <strain evidence="2 3">Hh4</strain>
    </source>
</reference>
<name>A0A4R9BCU5_9MICO</name>
<dbReference type="AlphaFoldDB" id="A0A4R9BCU5"/>
<sequence>MTDPSERVEAALSGAAPSESWDEDTRELLEVAELLRLNDAVPPLERDPVAAMLGLIVDPAVALSSRAFTTARRNSGLAPSALAAKLRDRGWQISAADVTRWQTHAPTDLTPGLLAAVADELGTDLGAIIDRTPTKPEWLIAAAATRKFADLSERWARLKSLSLPAASSMLESRLLATVNRGDRPETEALLESLDAFVSTLEPREDR</sequence>
<dbReference type="OrthoDB" id="5061777at2"/>
<organism evidence="2 3">
    <name type="scientific">Cryobacterium fucosi</name>
    <dbReference type="NCBI Taxonomy" id="1259157"/>
    <lineage>
        <taxon>Bacteria</taxon>
        <taxon>Bacillati</taxon>
        <taxon>Actinomycetota</taxon>
        <taxon>Actinomycetes</taxon>
        <taxon>Micrococcales</taxon>
        <taxon>Microbacteriaceae</taxon>
        <taxon>Cryobacterium</taxon>
    </lineage>
</organism>
<feature type="region of interest" description="Disordered" evidence="1">
    <location>
        <begin position="1"/>
        <end position="23"/>
    </location>
</feature>
<dbReference type="EMBL" id="SOHH01000053">
    <property type="protein sequence ID" value="TFD79412.1"/>
    <property type="molecule type" value="Genomic_DNA"/>
</dbReference>
<evidence type="ECO:0000256" key="1">
    <source>
        <dbReference type="SAM" id="MobiDB-lite"/>
    </source>
</evidence>